<dbReference type="PRINTS" id="PR00139">
    <property type="entry name" value="ASNGLNASE"/>
</dbReference>
<feature type="active site" evidence="6">
    <location>
        <position position="92"/>
    </location>
</feature>
<proteinExistence type="inferred from homology"/>
<dbReference type="SUPFAM" id="SSF53774">
    <property type="entry name" value="Glutaminase/Asparaginase"/>
    <property type="match status" value="1"/>
</dbReference>
<dbReference type="InterPro" id="IPR027473">
    <property type="entry name" value="L-asparaginase_C"/>
</dbReference>
<dbReference type="InterPro" id="IPR006034">
    <property type="entry name" value="Asparaginase/glutaminase-like"/>
</dbReference>
<dbReference type="PANTHER" id="PTHR11707">
    <property type="entry name" value="L-ASPARAGINASE"/>
    <property type="match status" value="1"/>
</dbReference>
<evidence type="ECO:0000256" key="2">
    <source>
        <dbReference type="ARBA" id="ARBA00022801"/>
    </source>
</evidence>
<name>A0A2A2ENX2_9GAMM</name>
<feature type="active site" evidence="5">
    <location>
        <position position="14"/>
    </location>
</feature>
<evidence type="ECO:0000259" key="7">
    <source>
        <dbReference type="Pfam" id="PF00710"/>
    </source>
</evidence>
<dbReference type="InterPro" id="IPR004550">
    <property type="entry name" value="AsnASE_II"/>
</dbReference>
<evidence type="ECO:0000256" key="3">
    <source>
        <dbReference type="PIRSR" id="PIRSR001220-1"/>
    </source>
</evidence>
<dbReference type="InterPro" id="IPR040919">
    <property type="entry name" value="Asparaginase_C"/>
</dbReference>
<evidence type="ECO:0000256" key="6">
    <source>
        <dbReference type="PROSITE-ProRule" id="PRU10100"/>
    </source>
</evidence>
<reference evidence="9 10" key="1">
    <citation type="submission" date="2017-08" db="EMBL/GenBank/DDBJ databases">
        <title>Halomonas alkalisoli sp. nov., isolated from saline alkaline soil.</title>
        <authorList>
            <person name="Wang D."/>
            <person name="Zhang G."/>
        </authorList>
    </citation>
    <scope>NUCLEOTIDE SEQUENCE [LARGE SCALE GENOMIC DNA]</scope>
    <source>
        <strain evidence="9 10">WRN001</strain>
    </source>
</reference>
<evidence type="ECO:0000313" key="9">
    <source>
        <dbReference type="EMBL" id="PAU74057.1"/>
    </source>
</evidence>
<protein>
    <submittedName>
        <fullName evidence="9">L-asparaginase</fullName>
    </submittedName>
</protein>
<dbReference type="InterPro" id="IPR037152">
    <property type="entry name" value="L-asparaginase_N_sf"/>
</dbReference>
<dbReference type="SMART" id="SM00870">
    <property type="entry name" value="Asparaginase"/>
    <property type="match status" value="1"/>
</dbReference>
<dbReference type="PIRSF" id="PIRSF001220">
    <property type="entry name" value="L-ASNase_gatD"/>
    <property type="match status" value="1"/>
</dbReference>
<keyword evidence="2" id="KW-0378">Hydrolase</keyword>
<dbReference type="EMBL" id="NSKB01000016">
    <property type="protein sequence ID" value="PAU74057.1"/>
    <property type="molecule type" value="Genomic_DNA"/>
</dbReference>
<dbReference type="InterPro" id="IPR027475">
    <property type="entry name" value="Asparaginase/glutaminase_AS2"/>
</dbReference>
<dbReference type="Pfam" id="PF00710">
    <property type="entry name" value="Asparaginase"/>
    <property type="match status" value="1"/>
</dbReference>
<dbReference type="InterPro" id="IPR036152">
    <property type="entry name" value="Asp/glu_Ase-like_sf"/>
</dbReference>
<feature type="domain" description="Asparaginase/glutaminase C-terminal" evidence="8">
    <location>
        <begin position="211"/>
        <end position="324"/>
    </location>
</feature>
<accession>A0A2A2ENX2</accession>
<dbReference type="SFLD" id="SFLDS00057">
    <property type="entry name" value="Glutaminase/Asparaginase"/>
    <property type="match status" value="1"/>
</dbReference>
<dbReference type="AlphaFoldDB" id="A0A2A2ENX2"/>
<keyword evidence="10" id="KW-1185">Reference proteome</keyword>
<sequence>MTKRHVVVLTTGGTIASEPSASGLNISGAMSGEALLERVAFSENEQLTVEVRSILQKPSNAVDLVDLVEMARICKRLAIDPDVDGIVVTHGTDTLEETAHFLDITLSLDHCALVVTGSQRAPHEAGSDAFRNLASAISAAAEPVMARLGVTVVFNESIYAARHVRKLNSYQVQGFGAPGYGPLGYVDGHRVHLAQMPRCGASLPLGDVLPRVDILAVYLGASPDLVDAVVAGGARGLIIDGLGRGHVPPTWLDAIDRAVAAGLTVMVVSSCPEGPVNTRYEFPGSLVSLEARGCLAVRDLSARKARLTLAVLLSTTGEVDIIARLEETIPPP</sequence>
<evidence type="ECO:0000313" key="10">
    <source>
        <dbReference type="Proteomes" id="UP000217771"/>
    </source>
</evidence>
<dbReference type="InterPro" id="IPR027474">
    <property type="entry name" value="L-asparaginase_N"/>
</dbReference>
<dbReference type="Proteomes" id="UP000217771">
    <property type="component" value="Unassembled WGS sequence"/>
</dbReference>
<dbReference type="CDD" id="cd08964">
    <property type="entry name" value="L-asparaginase_II"/>
    <property type="match status" value="1"/>
</dbReference>
<dbReference type="PROSITE" id="PS00917">
    <property type="entry name" value="ASN_GLN_ASE_2"/>
    <property type="match status" value="1"/>
</dbReference>
<dbReference type="GO" id="GO:0006528">
    <property type="term" value="P:asparagine metabolic process"/>
    <property type="evidence" value="ECO:0007669"/>
    <property type="project" value="InterPro"/>
</dbReference>
<evidence type="ECO:0000259" key="8">
    <source>
        <dbReference type="Pfam" id="PF17763"/>
    </source>
</evidence>
<evidence type="ECO:0000256" key="5">
    <source>
        <dbReference type="PROSITE-ProRule" id="PRU10099"/>
    </source>
</evidence>
<dbReference type="OrthoDB" id="9788068at2"/>
<dbReference type="PANTHER" id="PTHR11707:SF28">
    <property type="entry name" value="60 KDA LYSOPHOSPHOLIPASE"/>
    <property type="match status" value="1"/>
</dbReference>
<feature type="binding site" evidence="4">
    <location>
        <position position="59"/>
    </location>
    <ligand>
        <name>substrate</name>
    </ligand>
</feature>
<dbReference type="PROSITE" id="PS51732">
    <property type="entry name" value="ASN_GLN_ASE_3"/>
    <property type="match status" value="1"/>
</dbReference>
<dbReference type="RefSeq" id="WP_095623465.1">
    <property type="nucleotide sequence ID" value="NZ_NSKB01000016.1"/>
</dbReference>
<dbReference type="Gene3D" id="3.40.50.40">
    <property type="match status" value="1"/>
</dbReference>
<feature type="active site" description="O-isoaspartyl threonine intermediate" evidence="3">
    <location>
        <position position="14"/>
    </location>
</feature>
<dbReference type="PROSITE" id="PS00144">
    <property type="entry name" value="ASN_GLN_ASE_1"/>
    <property type="match status" value="1"/>
</dbReference>
<comment type="caution">
    <text evidence="9">The sequence shown here is derived from an EMBL/GenBank/DDBJ whole genome shotgun (WGS) entry which is preliminary data.</text>
</comment>
<evidence type="ECO:0000256" key="1">
    <source>
        <dbReference type="ARBA" id="ARBA00010518"/>
    </source>
</evidence>
<feature type="domain" description="L-asparaginase N-terminal" evidence="7">
    <location>
        <begin position="5"/>
        <end position="196"/>
    </location>
</feature>
<dbReference type="InterPro" id="IPR020827">
    <property type="entry name" value="Asparaginase/glutaminase_AS1"/>
</dbReference>
<feature type="binding site" evidence="4">
    <location>
        <begin position="92"/>
        <end position="93"/>
    </location>
    <ligand>
        <name>substrate</name>
    </ligand>
</feature>
<gene>
    <name evidence="9" type="ORF">CK498_24460</name>
</gene>
<dbReference type="Gene3D" id="3.40.50.1170">
    <property type="entry name" value="L-asparaginase, N-terminal domain"/>
    <property type="match status" value="1"/>
</dbReference>
<dbReference type="GO" id="GO:0004067">
    <property type="term" value="F:asparaginase activity"/>
    <property type="evidence" value="ECO:0007669"/>
    <property type="project" value="UniProtKB-UniRule"/>
</dbReference>
<organism evidence="9 10">
    <name type="scientific">Halomonas salipaludis</name>
    <dbReference type="NCBI Taxonomy" id="2032625"/>
    <lineage>
        <taxon>Bacteria</taxon>
        <taxon>Pseudomonadati</taxon>
        <taxon>Pseudomonadota</taxon>
        <taxon>Gammaproteobacteria</taxon>
        <taxon>Oceanospirillales</taxon>
        <taxon>Halomonadaceae</taxon>
        <taxon>Halomonas</taxon>
    </lineage>
</organism>
<evidence type="ECO:0000256" key="4">
    <source>
        <dbReference type="PIRSR" id="PIRSR001220-2"/>
    </source>
</evidence>
<dbReference type="Pfam" id="PF17763">
    <property type="entry name" value="Asparaginase_C"/>
    <property type="match status" value="1"/>
</dbReference>
<comment type="similarity">
    <text evidence="1">Belongs to the asparaginase 1 family.</text>
</comment>
<dbReference type="PIRSF" id="PIRSF500176">
    <property type="entry name" value="L_ASNase"/>
    <property type="match status" value="1"/>
</dbReference>